<dbReference type="Proteomes" id="UP000011529">
    <property type="component" value="Unassembled WGS sequence"/>
</dbReference>
<dbReference type="PATRIC" id="fig|1263867.3.peg.5040"/>
<reference evidence="1" key="1">
    <citation type="submission" date="2012-11" db="EMBL/GenBank/DDBJ databases">
        <title>Permanent draft genomes of Rhodopirellula europaea strain SH398 and 6C.</title>
        <authorList>
            <person name="Richter M."/>
            <person name="Richter-Heitmann T."/>
            <person name="Frank C."/>
            <person name="Harder J."/>
            <person name="Glockner F.O."/>
        </authorList>
    </citation>
    <scope>NUCLEOTIDE SEQUENCE</scope>
    <source>
        <strain evidence="1">6C</strain>
    </source>
</reference>
<organism evidence="1 2">
    <name type="scientific">Rhodopirellula europaea 6C</name>
    <dbReference type="NCBI Taxonomy" id="1263867"/>
    <lineage>
        <taxon>Bacteria</taxon>
        <taxon>Pseudomonadati</taxon>
        <taxon>Planctomycetota</taxon>
        <taxon>Planctomycetia</taxon>
        <taxon>Pirellulales</taxon>
        <taxon>Pirellulaceae</taxon>
        <taxon>Rhodopirellula</taxon>
    </lineage>
</organism>
<evidence type="ECO:0000313" key="2">
    <source>
        <dbReference type="Proteomes" id="UP000011529"/>
    </source>
</evidence>
<reference evidence="1" key="2">
    <citation type="journal article" date="2013" name="Mar. Genomics">
        <title>Expression of sulfatases in Rhodopirellula baltica and the diversity of sulfatases in the genus Rhodopirellula.</title>
        <authorList>
            <person name="Wegner C.E."/>
            <person name="Richter-Heitmann T."/>
            <person name="Klindworth A."/>
            <person name="Klockow C."/>
            <person name="Richter M."/>
            <person name="Achstetter T."/>
            <person name="Glockner F.O."/>
            <person name="Harder J."/>
        </authorList>
    </citation>
    <scope>NUCLEOTIDE SEQUENCE [LARGE SCALE GENOMIC DNA]</scope>
    <source>
        <strain evidence="1">6C</strain>
    </source>
</reference>
<sequence>MDVRSESRQLEGREFAAGWEGVQSFGDVERGVGMRRVITITHWV</sequence>
<proteinExistence type="predicted"/>
<evidence type="ECO:0000313" key="1">
    <source>
        <dbReference type="EMBL" id="EMB14276.1"/>
    </source>
</evidence>
<dbReference type="EMBL" id="ANMO01000216">
    <property type="protein sequence ID" value="EMB14276.1"/>
    <property type="molecule type" value="Genomic_DNA"/>
</dbReference>
<comment type="caution">
    <text evidence="1">The sequence shown here is derived from an EMBL/GenBank/DDBJ whole genome shotgun (WGS) entry which is preliminary data.</text>
</comment>
<name>M2A460_9BACT</name>
<gene>
    <name evidence="1" type="ORF">RE6C_04698</name>
</gene>
<protein>
    <submittedName>
        <fullName evidence="1">Uncharacterized protein</fullName>
    </submittedName>
</protein>
<accession>M2A460</accession>
<keyword evidence="2" id="KW-1185">Reference proteome</keyword>
<dbReference type="AlphaFoldDB" id="M2A460"/>